<name>A0A9P9ICK8_9HYPO</name>
<dbReference type="GO" id="GO:0016747">
    <property type="term" value="F:acyltransferase activity, transferring groups other than amino-acyl groups"/>
    <property type="evidence" value="ECO:0007669"/>
    <property type="project" value="InterPro"/>
</dbReference>
<proteinExistence type="predicted"/>
<comment type="caution">
    <text evidence="2">The sequence shown here is derived from an EMBL/GenBank/DDBJ whole genome shotgun (WGS) entry which is preliminary data.</text>
</comment>
<reference evidence="2" key="1">
    <citation type="journal article" date="2021" name="Nat. Commun.">
        <title>Genetic determinants of endophytism in the Arabidopsis root mycobiome.</title>
        <authorList>
            <person name="Mesny F."/>
            <person name="Miyauchi S."/>
            <person name="Thiergart T."/>
            <person name="Pickel B."/>
            <person name="Atanasova L."/>
            <person name="Karlsson M."/>
            <person name="Huettel B."/>
            <person name="Barry K.W."/>
            <person name="Haridas S."/>
            <person name="Chen C."/>
            <person name="Bauer D."/>
            <person name="Andreopoulos W."/>
            <person name="Pangilinan J."/>
            <person name="LaButti K."/>
            <person name="Riley R."/>
            <person name="Lipzen A."/>
            <person name="Clum A."/>
            <person name="Drula E."/>
            <person name="Henrissat B."/>
            <person name="Kohler A."/>
            <person name="Grigoriev I.V."/>
            <person name="Martin F.M."/>
            <person name="Hacquard S."/>
        </authorList>
    </citation>
    <scope>NUCLEOTIDE SEQUENCE</scope>
    <source>
        <strain evidence="2">MPI-CAGE-AT-0021</strain>
    </source>
</reference>
<evidence type="ECO:0000313" key="3">
    <source>
        <dbReference type="Proteomes" id="UP000717696"/>
    </source>
</evidence>
<gene>
    <name evidence="2" type="ORF">B0J13DRAFT_573538</name>
</gene>
<organism evidence="2 3">
    <name type="scientific">Dactylonectria estremocensis</name>
    <dbReference type="NCBI Taxonomy" id="1079267"/>
    <lineage>
        <taxon>Eukaryota</taxon>
        <taxon>Fungi</taxon>
        <taxon>Dikarya</taxon>
        <taxon>Ascomycota</taxon>
        <taxon>Pezizomycotina</taxon>
        <taxon>Sordariomycetes</taxon>
        <taxon>Hypocreomycetidae</taxon>
        <taxon>Hypocreales</taxon>
        <taxon>Nectriaceae</taxon>
        <taxon>Dactylonectria</taxon>
    </lineage>
</organism>
<dbReference type="AlphaFoldDB" id="A0A9P9ICK8"/>
<sequence length="246" mass="27294">MAIRPATLGDLSAITGVVLETLSTEATWKDHFPPKARQDAKYIQYTETILRRYLDPTNEDYMVTVVEVTDQGRCQSKPQIVSVAVWGMSFAKTGKQGQSDSLRKDVAPGDDIIPNMPEATDDCSMAKVIAVTNAIPEGRNKYFGSTSHIFLHILATKPDRQKRGYAKALCKWGMEFARKKDVVIALLTSPRGYIFFSGLGFVDVGALHLPVGHENGEHLLKAMLFDPKRAPRHGSFVDQLLHYLSS</sequence>
<protein>
    <submittedName>
        <fullName evidence="2">GNAT family acetyltransferase</fullName>
    </submittedName>
</protein>
<dbReference type="InterPro" id="IPR052523">
    <property type="entry name" value="Trichothecene_AcTrans"/>
</dbReference>
<dbReference type="SUPFAM" id="SSF55729">
    <property type="entry name" value="Acyl-CoA N-acyltransferases (Nat)"/>
    <property type="match status" value="1"/>
</dbReference>
<dbReference type="OrthoDB" id="4738875at2759"/>
<keyword evidence="3" id="KW-1185">Reference proteome</keyword>
<accession>A0A9P9ICK8</accession>
<dbReference type="CDD" id="cd04301">
    <property type="entry name" value="NAT_SF"/>
    <property type="match status" value="1"/>
</dbReference>
<dbReference type="PANTHER" id="PTHR42791:SF2">
    <property type="entry name" value="N-ACETYLTRANSFERASE DOMAIN-CONTAINING PROTEIN"/>
    <property type="match status" value="1"/>
</dbReference>
<dbReference type="Proteomes" id="UP000717696">
    <property type="component" value="Unassembled WGS sequence"/>
</dbReference>
<dbReference type="InterPro" id="IPR016181">
    <property type="entry name" value="Acyl_CoA_acyltransferase"/>
</dbReference>
<dbReference type="InterPro" id="IPR000182">
    <property type="entry name" value="GNAT_dom"/>
</dbReference>
<evidence type="ECO:0000313" key="2">
    <source>
        <dbReference type="EMBL" id="KAH7114575.1"/>
    </source>
</evidence>
<dbReference type="PROSITE" id="PS51186">
    <property type="entry name" value="GNAT"/>
    <property type="match status" value="1"/>
</dbReference>
<dbReference type="Pfam" id="PF00583">
    <property type="entry name" value="Acetyltransf_1"/>
    <property type="match status" value="1"/>
</dbReference>
<dbReference type="PANTHER" id="PTHR42791">
    <property type="entry name" value="GNAT FAMILY ACETYLTRANSFERASE"/>
    <property type="match status" value="1"/>
</dbReference>
<evidence type="ECO:0000259" key="1">
    <source>
        <dbReference type="PROSITE" id="PS51186"/>
    </source>
</evidence>
<dbReference type="Gene3D" id="3.40.630.30">
    <property type="match status" value="1"/>
</dbReference>
<dbReference type="EMBL" id="JAGMUU010000042">
    <property type="protein sequence ID" value="KAH7114575.1"/>
    <property type="molecule type" value="Genomic_DNA"/>
</dbReference>
<feature type="domain" description="N-acetyltransferase" evidence="1">
    <location>
        <begin position="63"/>
        <end position="226"/>
    </location>
</feature>